<organism evidence="1 2">
    <name type="scientific">Drosophila gunungcola</name>
    <name type="common">fruit fly</name>
    <dbReference type="NCBI Taxonomy" id="103775"/>
    <lineage>
        <taxon>Eukaryota</taxon>
        <taxon>Metazoa</taxon>
        <taxon>Ecdysozoa</taxon>
        <taxon>Arthropoda</taxon>
        <taxon>Hexapoda</taxon>
        <taxon>Insecta</taxon>
        <taxon>Pterygota</taxon>
        <taxon>Neoptera</taxon>
        <taxon>Endopterygota</taxon>
        <taxon>Diptera</taxon>
        <taxon>Brachycera</taxon>
        <taxon>Muscomorpha</taxon>
        <taxon>Ephydroidea</taxon>
        <taxon>Drosophilidae</taxon>
        <taxon>Drosophila</taxon>
        <taxon>Sophophora</taxon>
    </lineage>
</organism>
<evidence type="ECO:0000313" key="2">
    <source>
        <dbReference type="Proteomes" id="UP001059596"/>
    </source>
</evidence>
<dbReference type="AlphaFoldDB" id="A0A9P9YK04"/>
<name>A0A9P9YK04_9MUSC</name>
<dbReference type="Proteomes" id="UP001059596">
    <property type="component" value="Unassembled WGS sequence"/>
</dbReference>
<accession>A0A9P9YK04</accession>
<gene>
    <name evidence="1" type="ORF">M5D96_009450</name>
</gene>
<comment type="caution">
    <text evidence="1">The sequence shown here is derived from an EMBL/GenBank/DDBJ whole genome shotgun (WGS) entry which is preliminary data.</text>
</comment>
<dbReference type="EMBL" id="JAMKOV010000010">
    <property type="protein sequence ID" value="KAI8037949.1"/>
    <property type="molecule type" value="Genomic_DNA"/>
</dbReference>
<sequence>MDFVVLYKCNYFKDSKSNVELINTYTRVKTPSKATLTGISEAYKKNGLNENRVLVMCQ</sequence>
<keyword evidence="2" id="KW-1185">Reference proteome</keyword>
<evidence type="ECO:0000313" key="1">
    <source>
        <dbReference type="EMBL" id="KAI8037949.1"/>
    </source>
</evidence>
<reference evidence="1" key="1">
    <citation type="journal article" date="2023" name="Genome Biol. Evol.">
        <title>Long-read-based Genome Assembly of Drosophila gunungcola Reveals Fewer Chemosensory Genes in Flower-breeding Species.</title>
        <authorList>
            <person name="Negi A."/>
            <person name="Liao B.Y."/>
            <person name="Yeh S.D."/>
        </authorList>
    </citation>
    <scope>NUCLEOTIDE SEQUENCE</scope>
    <source>
        <strain evidence="1">Sukarami</strain>
    </source>
</reference>
<protein>
    <submittedName>
        <fullName evidence="1">Uncharacterized protein</fullName>
    </submittedName>
</protein>
<proteinExistence type="predicted"/>